<dbReference type="Gramene" id="Solyc03g111215.1.1">
    <property type="protein sequence ID" value="Solyc03g111215.1.1"/>
    <property type="gene ID" value="Solyc03g111215.1"/>
</dbReference>
<feature type="region of interest" description="Disordered" evidence="1">
    <location>
        <begin position="26"/>
        <end position="151"/>
    </location>
</feature>
<dbReference type="Proteomes" id="UP000004994">
    <property type="component" value="Chromosome 3"/>
</dbReference>
<accession>A0A3Q7FQU5</accession>
<evidence type="ECO:0000313" key="3">
    <source>
        <dbReference type="Proteomes" id="UP000004994"/>
    </source>
</evidence>
<evidence type="ECO:0000256" key="1">
    <source>
        <dbReference type="SAM" id="MobiDB-lite"/>
    </source>
</evidence>
<reference evidence="2" key="2">
    <citation type="submission" date="2019-01" db="UniProtKB">
        <authorList>
            <consortium name="EnsemblPlants"/>
        </authorList>
    </citation>
    <scope>IDENTIFICATION</scope>
    <source>
        <strain evidence="2">cv. Heinz 1706</strain>
    </source>
</reference>
<reference evidence="2" key="1">
    <citation type="journal article" date="2012" name="Nature">
        <title>The tomato genome sequence provides insights into fleshy fruit evolution.</title>
        <authorList>
            <consortium name="Tomato Genome Consortium"/>
        </authorList>
    </citation>
    <scope>NUCLEOTIDE SEQUENCE [LARGE SCALE GENOMIC DNA]</scope>
    <source>
        <strain evidence="2">cv. Heinz 1706</strain>
    </source>
</reference>
<feature type="compositionally biased region" description="Basic and acidic residues" evidence="1">
    <location>
        <begin position="32"/>
        <end position="59"/>
    </location>
</feature>
<evidence type="ECO:0000313" key="2">
    <source>
        <dbReference type="EnsemblPlants" id="Solyc03g111215.1.1"/>
    </source>
</evidence>
<feature type="compositionally biased region" description="Polar residues" evidence="1">
    <location>
        <begin position="89"/>
        <end position="106"/>
    </location>
</feature>
<keyword evidence="3" id="KW-1185">Reference proteome</keyword>
<organism evidence="2">
    <name type="scientific">Solanum lycopersicum</name>
    <name type="common">Tomato</name>
    <name type="synonym">Lycopersicon esculentum</name>
    <dbReference type="NCBI Taxonomy" id="4081"/>
    <lineage>
        <taxon>Eukaryota</taxon>
        <taxon>Viridiplantae</taxon>
        <taxon>Streptophyta</taxon>
        <taxon>Embryophyta</taxon>
        <taxon>Tracheophyta</taxon>
        <taxon>Spermatophyta</taxon>
        <taxon>Magnoliopsida</taxon>
        <taxon>eudicotyledons</taxon>
        <taxon>Gunneridae</taxon>
        <taxon>Pentapetalae</taxon>
        <taxon>asterids</taxon>
        <taxon>lamiids</taxon>
        <taxon>Solanales</taxon>
        <taxon>Solanaceae</taxon>
        <taxon>Solanoideae</taxon>
        <taxon>Solaneae</taxon>
        <taxon>Solanum</taxon>
        <taxon>Solanum subgen. Lycopersicon</taxon>
    </lineage>
</organism>
<feature type="compositionally biased region" description="Basic and acidic residues" evidence="1">
    <location>
        <begin position="118"/>
        <end position="127"/>
    </location>
</feature>
<protein>
    <submittedName>
        <fullName evidence="2">Uncharacterized protein</fullName>
    </submittedName>
</protein>
<sequence length="151" mass="16498">MSRDIAMFLESIFVFRSKLEENLKQNLSCGKSDLENYEKDSEKYGEAGGHKAKHLEVPRRGRGGLGQGASRSRRRGGGNRNEKTEAGAQVNTGNVQYNMQGSTHSTTKGDRTPALGSRRTEEARFAEEPALALAEKEKAKSRAAVEQAEAA</sequence>
<feature type="compositionally biased region" description="Low complexity" evidence="1">
    <location>
        <begin position="142"/>
        <end position="151"/>
    </location>
</feature>
<name>A0A3Q7FQU5_SOLLC</name>
<dbReference type="EnsemblPlants" id="Solyc03g111215.1.1">
    <property type="protein sequence ID" value="Solyc03g111215.1.1"/>
    <property type="gene ID" value="Solyc03g111215.1"/>
</dbReference>
<dbReference type="InParanoid" id="A0A3Q7FQU5"/>
<proteinExistence type="predicted"/>
<dbReference type="AlphaFoldDB" id="A0A3Q7FQU5"/>